<accession>A0A1H3KXP0</accession>
<dbReference type="EMBL" id="FNOT01000008">
    <property type="protein sequence ID" value="SDY56796.1"/>
    <property type="molecule type" value="Genomic_DNA"/>
</dbReference>
<evidence type="ECO:0008006" key="3">
    <source>
        <dbReference type="Google" id="ProtNLM"/>
    </source>
</evidence>
<dbReference type="Gene3D" id="1.25.40.10">
    <property type="entry name" value="Tetratricopeptide repeat domain"/>
    <property type="match status" value="1"/>
</dbReference>
<evidence type="ECO:0000313" key="2">
    <source>
        <dbReference type="Proteomes" id="UP000198921"/>
    </source>
</evidence>
<name>A0A1H3KXP0_9ACTN</name>
<evidence type="ECO:0000313" key="1">
    <source>
        <dbReference type="EMBL" id="SDY56796.1"/>
    </source>
</evidence>
<organism evidence="1 2">
    <name type="scientific">Geodermatophilus africanus</name>
    <dbReference type="NCBI Taxonomy" id="1137993"/>
    <lineage>
        <taxon>Bacteria</taxon>
        <taxon>Bacillati</taxon>
        <taxon>Actinomycetota</taxon>
        <taxon>Actinomycetes</taxon>
        <taxon>Geodermatophilales</taxon>
        <taxon>Geodermatophilaceae</taxon>
        <taxon>Geodermatophilus</taxon>
    </lineage>
</organism>
<dbReference type="Proteomes" id="UP000198921">
    <property type="component" value="Unassembled WGS sequence"/>
</dbReference>
<dbReference type="RefSeq" id="WP_244522609.1">
    <property type="nucleotide sequence ID" value="NZ_FNOT01000008.1"/>
</dbReference>
<reference evidence="2" key="1">
    <citation type="submission" date="2016-10" db="EMBL/GenBank/DDBJ databases">
        <authorList>
            <person name="Varghese N."/>
            <person name="Submissions S."/>
        </authorList>
    </citation>
    <scope>NUCLEOTIDE SEQUENCE [LARGE SCALE GENOMIC DNA]</scope>
    <source>
        <strain evidence="2">DSM 45422</strain>
    </source>
</reference>
<dbReference type="AlphaFoldDB" id="A0A1H3KXP0"/>
<gene>
    <name evidence="1" type="ORF">SAMN05660209_03180</name>
</gene>
<sequence>MLETGAARGEVASWLPLGNLYANELGDPDAAEAAYRSGIAAGDGHSHHNLAVLLLDRGDLDRAEFHLRLGAASGDALAAAALRRLLEED</sequence>
<dbReference type="SUPFAM" id="SSF81901">
    <property type="entry name" value="HCP-like"/>
    <property type="match status" value="1"/>
</dbReference>
<dbReference type="STRING" id="1137993.SAMN05660209_03180"/>
<proteinExistence type="predicted"/>
<keyword evidence="2" id="KW-1185">Reference proteome</keyword>
<protein>
    <recommendedName>
        <fullName evidence="3">Tetratricopeptide repeat-containing protein</fullName>
    </recommendedName>
</protein>
<dbReference type="InterPro" id="IPR011990">
    <property type="entry name" value="TPR-like_helical_dom_sf"/>
</dbReference>